<dbReference type="EMBL" id="BMAR01000002">
    <property type="protein sequence ID" value="GFR42117.1"/>
    <property type="molecule type" value="Genomic_DNA"/>
</dbReference>
<feature type="compositionally biased region" description="Basic and acidic residues" evidence="1">
    <location>
        <begin position="83"/>
        <end position="94"/>
    </location>
</feature>
<keyword evidence="3" id="KW-1185">Reference proteome</keyword>
<accession>A0AAD3DKI4</accession>
<protein>
    <submittedName>
        <fullName evidence="2">Uncharacterized protein</fullName>
    </submittedName>
</protein>
<evidence type="ECO:0000256" key="1">
    <source>
        <dbReference type="SAM" id="MobiDB-lite"/>
    </source>
</evidence>
<comment type="caution">
    <text evidence="2">The sequence shown here is derived from an EMBL/GenBank/DDBJ whole genome shotgun (WGS) entry which is preliminary data.</text>
</comment>
<proteinExistence type="predicted"/>
<evidence type="ECO:0000313" key="2">
    <source>
        <dbReference type="EMBL" id="GFR42117.1"/>
    </source>
</evidence>
<feature type="compositionally biased region" description="Basic and acidic residues" evidence="1">
    <location>
        <begin position="42"/>
        <end position="61"/>
    </location>
</feature>
<sequence>LGGVMARDARRARERPMGRSGSSSTDKTVSGGSGAGRQLGPGDERMQLGRDEDPDLVEIRRGGTGTADPRAANPRVDPGTGLEDPRRDFSRDPGADPNYSARELKQFDEQLRRKEEKRRRRKGGAGGGDGGGDEW</sequence>
<dbReference type="AlphaFoldDB" id="A0AAD3DKI4"/>
<organism evidence="2 3">
    <name type="scientific">Astrephomene gubernaculifera</name>
    <dbReference type="NCBI Taxonomy" id="47775"/>
    <lineage>
        <taxon>Eukaryota</taxon>
        <taxon>Viridiplantae</taxon>
        <taxon>Chlorophyta</taxon>
        <taxon>core chlorophytes</taxon>
        <taxon>Chlorophyceae</taxon>
        <taxon>CS clade</taxon>
        <taxon>Chlamydomonadales</taxon>
        <taxon>Astrephomenaceae</taxon>
        <taxon>Astrephomene</taxon>
    </lineage>
</organism>
<feature type="non-terminal residue" evidence="2">
    <location>
        <position position="135"/>
    </location>
</feature>
<reference evidence="2 3" key="1">
    <citation type="journal article" date="2021" name="Sci. Rep.">
        <title>Genome sequencing of the multicellular alga Astrephomene provides insights into convergent evolution of germ-soma differentiation.</title>
        <authorList>
            <person name="Yamashita S."/>
            <person name="Yamamoto K."/>
            <person name="Matsuzaki R."/>
            <person name="Suzuki S."/>
            <person name="Yamaguchi H."/>
            <person name="Hirooka S."/>
            <person name="Minakuchi Y."/>
            <person name="Miyagishima S."/>
            <person name="Kawachi M."/>
            <person name="Toyoda A."/>
            <person name="Nozaki H."/>
        </authorList>
    </citation>
    <scope>NUCLEOTIDE SEQUENCE [LARGE SCALE GENOMIC DNA]</scope>
    <source>
        <strain evidence="2 3">NIES-4017</strain>
    </source>
</reference>
<evidence type="ECO:0000313" key="3">
    <source>
        <dbReference type="Proteomes" id="UP001054857"/>
    </source>
</evidence>
<feature type="compositionally biased region" description="Basic and acidic residues" evidence="1">
    <location>
        <begin position="7"/>
        <end position="17"/>
    </location>
</feature>
<feature type="region of interest" description="Disordered" evidence="1">
    <location>
        <begin position="1"/>
        <end position="135"/>
    </location>
</feature>
<name>A0AAD3DKI4_9CHLO</name>
<gene>
    <name evidence="2" type="ORF">Agub_g2960</name>
</gene>
<feature type="compositionally biased region" description="Basic and acidic residues" evidence="1">
    <location>
        <begin position="102"/>
        <end position="114"/>
    </location>
</feature>
<dbReference type="Proteomes" id="UP001054857">
    <property type="component" value="Unassembled WGS sequence"/>
</dbReference>
<feature type="compositionally biased region" description="Polar residues" evidence="1">
    <location>
        <begin position="20"/>
        <end position="30"/>
    </location>
</feature>
<feature type="compositionally biased region" description="Gly residues" evidence="1">
    <location>
        <begin position="124"/>
        <end position="135"/>
    </location>
</feature>